<dbReference type="RefSeq" id="WP_004844148.1">
    <property type="nucleotide sequence ID" value="NZ_CP070036.1"/>
</dbReference>
<protein>
    <submittedName>
        <fullName evidence="8">DUF4367 domain-containing protein</fullName>
    </submittedName>
</protein>
<evidence type="ECO:0000313" key="10">
    <source>
        <dbReference type="Proteomes" id="UP000283981"/>
    </source>
</evidence>
<reference evidence="9 10" key="1">
    <citation type="submission" date="2018-08" db="EMBL/GenBank/DDBJ databases">
        <title>A genome reference for cultivated species of the human gut microbiota.</title>
        <authorList>
            <person name="Zou Y."/>
            <person name="Xue W."/>
            <person name="Luo G."/>
        </authorList>
    </citation>
    <scope>NUCLEOTIDE SEQUENCE [LARGE SCALE GENOMIC DNA]</scope>
    <source>
        <strain evidence="7 9">AF19-16AC</strain>
        <strain evidence="8 10">AM21-18</strain>
    </source>
</reference>
<keyword evidence="2" id="KW-1133">Transmembrane helix</keyword>
<evidence type="ECO:0000259" key="3">
    <source>
        <dbReference type="Pfam" id="PF14285"/>
    </source>
</evidence>
<dbReference type="EMBL" id="JAAIRV010000014">
    <property type="protein sequence ID" value="NSI58469.1"/>
    <property type="molecule type" value="Genomic_DNA"/>
</dbReference>
<sequence length="260" mass="30297">MKKKNVLSLHEETEKEAAKIEKEILKDSKLEEIKVSDEMEKRLAEQIQAYEKTQSQKKKKVHRHSPLFRRRVMVAAAVLMIAAVATSVTAVGSKSYLKEIIEKFTGETGQASVINVEDMDTQASESEDETRVYREIKKELGIQAVRIQYKPKGMRLQKYILDKEQGRAQVFYEYQGEVVWYSIYMNAEDSSLGQKESDENIDKFVVENNGKKIDVIESDIEGYETHRYIAEFENYGVHYQLRGIMEKKEFEKILKNLKFF</sequence>
<dbReference type="Proteomes" id="UP001211731">
    <property type="component" value="Unassembled WGS sequence"/>
</dbReference>
<feature type="domain" description="DUF4367" evidence="3">
    <location>
        <begin position="145"/>
        <end position="257"/>
    </location>
</feature>
<reference evidence="5" key="3">
    <citation type="submission" date="2020-02" db="EMBL/GenBank/DDBJ databases">
        <authorList>
            <person name="Littmann E."/>
            <person name="Sorbara M."/>
        </authorList>
    </citation>
    <scope>NUCLEOTIDE SEQUENCE</scope>
    <source>
        <strain evidence="6">MSK.11.9</strain>
        <strain evidence="5">MSK.15.32</strain>
    </source>
</reference>
<dbReference type="Proteomes" id="UP000283834">
    <property type="component" value="Unassembled WGS sequence"/>
</dbReference>
<keyword evidence="2" id="KW-0472">Membrane</keyword>
<evidence type="ECO:0000256" key="2">
    <source>
        <dbReference type="SAM" id="Phobius"/>
    </source>
</evidence>
<dbReference type="GeneID" id="57434162"/>
<dbReference type="Pfam" id="PF14285">
    <property type="entry name" value="DUF4367"/>
    <property type="match status" value="1"/>
</dbReference>
<evidence type="ECO:0000256" key="1">
    <source>
        <dbReference type="SAM" id="Coils"/>
    </source>
</evidence>
<dbReference type="Proteomes" id="UP001296580">
    <property type="component" value="Unassembled WGS sequence"/>
</dbReference>
<organism evidence="8 10">
    <name type="scientific">Mediterraneibacter gnavus</name>
    <name type="common">Ruminococcus gnavus</name>
    <dbReference type="NCBI Taxonomy" id="33038"/>
    <lineage>
        <taxon>Bacteria</taxon>
        <taxon>Bacillati</taxon>
        <taxon>Bacillota</taxon>
        <taxon>Clostridia</taxon>
        <taxon>Lachnospirales</taxon>
        <taxon>Lachnospiraceae</taxon>
        <taxon>Mediterraneibacter</taxon>
    </lineage>
</organism>
<feature type="transmembrane region" description="Helical" evidence="2">
    <location>
        <begin position="72"/>
        <end position="92"/>
    </location>
</feature>
<evidence type="ECO:0000313" key="9">
    <source>
        <dbReference type="Proteomes" id="UP000283834"/>
    </source>
</evidence>
<dbReference type="AlphaFoldDB" id="A0A2N5P1I4"/>
<feature type="coiled-coil region" evidence="1">
    <location>
        <begin position="3"/>
        <end position="56"/>
    </location>
</feature>
<evidence type="ECO:0000313" key="5">
    <source>
        <dbReference type="EMBL" id="NSI58469.1"/>
    </source>
</evidence>
<keyword evidence="1" id="KW-0175">Coiled coil</keyword>
<evidence type="ECO:0000313" key="8">
    <source>
        <dbReference type="EMBL" id="RHG87300.1"/>
    </source>
</evidence>
<dbReference type="Proteomes" id="UP000283981">
    <property type="component" value="Unassembled WGS sequence"/>
</dbReference>
<evidence type="ECO:0000313" key="6">
    <source>
        <dbReference type="EMBL" id="NSI65486.1"/>
    </source>
</evidence>
<dbReference type="EMBL" id="QRWQ01000008">
    <property type="protein sequence ID" value="RGT38458.1"/>
    <property type="molecule type" value="Genomic_DNA"/>
</dbReference>
<comment type="caution">
    <text evidence="8">The sequence shown here is derived from an EMBL/GenBank/DDBJ whole genome shotgun (WGS) entry which is preliminary data.</text>
</comment>
<dbReference type="EMBL" id="JAAIRY010000014">
    <property type="protein sequence ID" value="NSI65486.1"/>
    <property type="molecule type" value="Genomic_DNA"/>
</dbReference>
<keyword evidence="2" id="KW-0812">Transmembrane</keyword>
<name>A0A2N5P1I4_MEDGN</name>
<accession>A0A2N5P1I4</accession>
<evidence type="ECO:0000313" key="7">
    <source>
        <dbReference type="EMBL" id="RGT38458.1"/>
    </source>
</evidence>
<reference evidence="4" key="4">
    <citation type="submission" date="2023-01" db="EMBL/GenBank/DDBJ databases">
        <title>Human gut microbiome strain richness.</title>
        <authorList>
            <person name="Chen-Liaw A."/>
        </authorList>
    </citation>
    <scope>NUCLEOTIDE SEQUENCE</scope>
    <source>
        <strain evidence="4">1001217st1_A9_1001217B_191108</strain>
    </source>
</reference>
<evidence type="ECO:0000313" key="4">
    <source>
        <dbReference type="EMBL" id="MDB8739376.1"/>
    </source>
</evidence>
<dbReference type="EMBL" id="QRIS01000005">
    <property type="protein sequence ID" value="RHG87300.1"/>
    <property type="molecule type" value="Genomic_DNA"/>
</dbReference>
<dbReference type="Proteomes" id="UP001296581">
    <property type="component" value="Unassembled WGS sequence"/>
</dbReference>
<dbReference type="InterPro" id="IPR025377">
    <property type="entry name" value="DUF4367"/>
</dbReference>
<gene>
    <name evidence="8" type="ORF">DW243_04115</name>
    <name evidence="7" type="ORF">DWX36_10030</name>
    <name evidence="6" type="ORF">G4981_09415</name>
    <name evidence="5" type="ORF">G4993_08650</name>
    <name evidence="4" type="ORF">PNU63_11465</name>
</gene>
<proteinExistence type="predicted"/>
<dbReference type="EMBL" id="JAQMLR010000011">
    <property type="protein sequence ID" value="MDB8739376.1"/>
    <property type="molecule type" value="Genomic_DNA"/>
</dbReference>
<reference evidence="5" key="2">
    <citation type="journal article" date="2020" name="Cell Host Microbe">
        <title>Functional and Genomic Variation between Human-Derived Isolates of Lachnospiraceae Reveals Inter- and Intra-Species Diversity.</title>
        <authorList>
            <person name="Sorbara M.T."/>
            <person name="Littmann E.R."/>
            <person name="Fontana E."/>
            <person name="Moody T.U."/>
            <person name="Kohout C.E."/>
            <person name="Gjonbalaj M."/>
            <person name="Eaton V."/>
            <person name="Seok R."/>
            <person name="Leiner I.M."/>
            <person name="Pamer E.G."/>
        </authorList>
    </citation>
    <scope>NUCLEOTIDE SEQUENCE</scope>
    <source>
        <strain evidence="6">MSK.11.9</strain>
        <strain evidence="5">MSK.15.32</strain>
    </source>
</reference>